<feature type="coiled-coil region" evidence="1">
    <location>
        <begin position="23"/>
        <end position="90"/>
    </location>
</feature>
<feature type="domain" description="MATH" evidence="2">
    <location>
        <begin position="133"/>
        <end position="257"/>
    </location>
</feature>
<comment type="caution">
    <text evidence="3">The sequence shown here is derived from an EMBL/GenBank/DDBJ whole genome shotgun (WGS) entry which is preliminary data.</text>
</comment>
<evidence type="ECO:0000313" key="4">
    <source>
        <dbReference type="Proteomes" id="UP001432322"/>
    </source>
</evidence>
<accession>A0AAV5WDK8</accession>
<dbReference type="SUPFAM" id="SSF49599">
    <property type="entry name" value="TRAF domain-like"/>
    <property type="match status" value="1"/>
</dbReference>
<organism evidence="3 4">
    <name type="scientific">Pristionchus fissidentatus</name>
    <dbReference type="NCBI Taxonomy" id="1538716"/>
    <lineage>
        <taxon>Eukaryota</taxon>
        <taxon>Metazoa</taxon>
        <taxon>Ecdysozoa</taxon>
        <taxon>Nematoda</taxon>
        <taxon>Chromadorea</taxon>
        <taxon>Rhabditida</taxon>
        <taxon>Rhabditina</taxon>
        <taxon>Diplogasteromorpha</taxon>
        <taxon>Diplogasteroidea</taxon>
        <taxon>Neodiplogasteridae</taxon>
        <taxon>Pristionchus</taxon>
    </lineage>
</organism>
<proteinExistence type="predicted"/>
<dbReference type="EMBL" id="BTSY01000005">
    <property type="protein sequence ID" value="GMT28956.1"/>
    <property type="molecule type" value="Genomic_DNA"/>
</dbReference>
<dbReference type="Pfam" id="PF00917">
    <property type="entry name" value="MATH"/>
    <property type="match status" value="1"/>
</dbReference>
<evidence type="ECO:0000259" key="2">
    <source>
        <dbReference type="PROSITE" id="PS50144"/>
    </source>
</evidence>
<feature type="non-terminal residue" evidence="3">
    <location>
        <position position="1"/>
    </location>
</feature>
<gene>
    <name evidence="3" type="ORF">PFISCL1PPCAC_20253</name>
</gene>
<evidence type="ECO:0000256" key="1">
    <source>
        <dbReference type="SAM" id="Coils"/>
    </source>
</evidence>
<keyword evidence="1" id="KW-0175">Coiled coil</keyword>
<sequence>ENLISIDSTMPPKRRALTVSMRAGSVHKELAAKAARIEQLEDEAAKKDETIAELKGRALERELCAKVERISALEQELSMKERTIMMKDNELTMETNSFRGITAMKNQKIKNLERTVAAFQSINARPDSNVNESIEMRALFKEFSKIPADVRVYSGKKMAGGIEWYFYIMKVNTYLTVFLRSSSDALTHDSHSSLAMAKFRMISPCDGSGQHESCLGMNEYITNKPGHGKSQFMRIMAVMDPNNDYIKNDSIIVEVKVTLVASAN</sequence>
<protein>
    <recommendedName>
        <fullName evidence="2">MATH domain-containing protein</fullName>
    </recommendedName>
</protein>
<reference evidence="3" key="1">
    <citation type="submission" date="2023-10" db="EMBL/GenBank/DDBJ databases">
        <title>Genome assembly of Pristionchus species.</title>
        <authorList>
            <person name="Yoshida K."/>
            <person name="Sommer R.J."/>
        </authorList>
    </citation>
    <scope>NUCLEOTIDE SEQUENCE</scope>
    <source>
        <strain evidence="3">RS5133</strain>
    </source>
</reference>
<dbReference type="AlphaFoldDB" id="A0AAV5WDK8"/>
<evidence type="ECO:0000313" key="3">
    <source>
        <dbReference type="EMBL" id="GMT28956.1"/>
    </source>
</evidence>
<dbReference type="Gene3D" id="2.60.210.10">
    <property type="entry name" value="Apoptosis, Tumor Necrosis Factor Receptor Associated Protein 2, Chain A"/>
    <property type="match status" value="1"/>
</dbReference>
<dbReference type="Proteomes" id="UP001432322">
    <property type="component" value="Unassembled WGS sequence"/>
</dbReference>
<keyword evidence="4" id="KW-1185">Reference proteome</keyword>
<dbReference type="InterPro" id="IPR002083">
    <property type="entry name" value="MATH/TRAF_dom"/>
</dbReference>
<dbReference type="CDD" id="cd00121">
    <property type="entry name" value="MATH"/>
    <property type="match status" value="1"/>
</dbReference>
<dbReference type="InterPro" id="IPR008974">
    <property type="entry name" value="TRAF-like"/>
</dbReference>
<dbReference type="PROSITE" id="PS50144">
    <property type="entry name" value="MATH"/>
    <property type="match status" value="1"/>
</dbReference>
<name>A0AAV5WDK8_9BILA</name>